<organism evidence="3 4">
    <name type="scientific">Acanthaster planci</name>
    <name type="common">Crown-of-thorns starfish</name>
    <dbReference type="NCBI Taxonomy" id="133434"/>
    <lineage>
        <taxon>Eukaryota</taxon>
        <taxon>Metazoa</taxon>
        <taxon>Echinodermata</taxon>
        <taxon>Eleutherozoa</taxon>
        <taxon>Asterozoa</taxon>
        <taxon>Asteroidea</taxon>
        <taxon>Valvatacea</taxon>
        <taxon>Valvatida</taxon>
        <taxon>Acanthasteridae</taxon>
        <taxon>Acanthaster</taxon>
    </lineage>
</organism>
<dbReference type="KEGG" id="aplc:110988213"/>
<keyword evidence="2" id="KW-0812">Transmembrane</keyword>
<evidence type="ECO:0000313" key="4">
    <source>
        <dbReference type="RefSeq" id="XP_022107225.1"/>
    </source>
</evidence>
<sequence>MTFTCFMSSDAYPGIKRSCSIRLSDLKTITTGSPTTQSRELVVITTEVTTSRSPSPSEETDPTVLVPKSTPFPMGTTFIVVMTVTSGAIIIILLVVIVCLVSKKKIKRRVERYNSTSSEIRDQAVNAHEEHDRNDRFANPGASGNGTSVGHIRPTGPSAPLESSLYDDADFSVVHAEQPPPEYAVLDPDITPTHSAASNDYAYAYAAVPRMARLNHGEDVFRDEGNIRQNVEQGQKAFTSQGHGKTNQYYEDVDSSSGAGPFGVAKHSDRDSDNDEDWDTKFVDNILYVASSNDAIINEQKIGSGDVIFKKKVKGKPRLDPF</sequence>
<feature type="transmembrane region" description="Helical" evidence="2">
    <location>
        <begin position="78"/>
        <end position="102"/>
    </location>
</feature>
<keyword evidence="3" id="KW-1185">Reference proteome</keyword>
<evidence type="ECO:0000313" key="3">
    <source>
        <dbReference type="Proteomes" id="UP000694845"/>
    </source>
</evidence>
<feature type="region of interest" description="Disordered" evidence="1">
    <location>
        <begin position="47"/>
        <end position="67"/>
    </location>
</feature>
<feature type="region of interest" description="Disordered" evidence="1">
    <location>
        <begin position="121"/>
        <end position="161"/>
    </location>
</feature>
<protein>
    <submittedName>
        <fullName evidence="4">Uncharacterized protein LOC110988213</fullName>
    </submittedName>
</protein>
<dbReference type="RefSeq" id="XP_022107225.1">
    <property type="nucleotide sequence ID" value="XM_022251533.1"/>
</dbReference>
<evidence type="ECO:0000256" key="2">
    <source>
        <dbReference type="SAM" id="Phobius"/>
    </source>
</evidence>
<keyword evidence="2" id="KW-1133">Transmembrane helix</keyword>
<gene>
    <name evidence="4" type="primary">LOC110988213</name>
</gene>
<evidence type="ECO:0000256" key="1">
    <source>
        <dbReference type="SAM" id="MobiDB-lite"/>
    </source>
</evidence>
<keyword evidence="2" id="KW-0472">Membrane</keyword>
<dbReference type="GeneID" id="110988213"/>
<accession>A0A8B7ZQS0</accession>
<reference evidence="4" key="1">
    <citation type="submission" date="2025-08" db="UniProtKB">
        <authorList>
            <consortium name="RefSeq"/>
        </authorList>
    </citation>
    <scope>IDENTIFICATION</scope>
</reference>
<dbReference type="Proteomes" id="UP000694845">
    <property type="component" value="Unplaced"/>
</dbReference>
<feature type="region of interest" description="Disordered" evidence="1">
    <location>
        <begin position="254"/>
        <end position="277"/>
    </location>
</feature>
<dbReference type="AlphaFoldDB" id="A0A8B7ZQS0"/>
<feature type="compositionally biased region" description="Basic and acidic residues" evidence="1">
    <location>
        <begin position="121"/>
        <end position="136"/>
    </location>
</feature>
<name>A0A8B7ZQS0_ACAPL</name>
<feature type="compositionally biased region" description="Low complexity" evidence="1">
    <location>
        <begin position="47"/>
        <end position="57"/>
    </location>
</feature>
<proteinExistence type="predicted"/>